<dbReference type="InterPro" id="IPR011009">
    <property type="entry name" value="Kinase-like_dom_sf"/>
</dbReference>
<comment type="subcellular location">
    <subcellularLocation>
        <location evidence="1">Membrane</location>
        <topology evidence="1">Single-pass type I membrane protein</topology>
    </subcellularLocation>
</comment>
<reference evidence="20 21" key="1">
    <citation type="journal article" date="2021" name="Nat. Commun.">
        <title>Incipient diploidization of the medicinal plant Perilla within 10,000 years.</title>
        <authorList>
            <person name="Zhang Y."/>
            <person name="Shen Q."/>
            <person name="Leng L."/>
            <person name="Zhang D."/>
            <person name="Chen S."/>
            <person name="Shi Y."/>
            <person name="Ning Z."/>
            <person name="Chen S."/>
        </authorList>
    </citation>
    <scope>NUCLEOTIDE SEQUENCE [LARGE SCALE GENOMIC DNA]</scope>
    <source>
        <strain evidence="21">cv. PC099</strain>
    </source>
</reference>
<evidence type="ECO:0000256" key="10">
    <source>
        <dbReference type="ARBA" id="ARBA00023157"/>
    </source>
</evidence>
<dbReference type="EMBL" id="SDAM02000027">
    <property type="protein sequence ID" value="KAH6836014.1"/>
    <property type="molecule type" value="Genomic_DNA"/>
</dbReference>
<evidence type="ECO:0000256" key="16">
    <source>
        <dbReference type="SAM" id="Phobius"/>
    </source>
</evidence>
<evidence type="ECO:0000259" key="18">
    <source>
        <dbReference type="PROSITE" id="PS50011"/>
    </source>
</evidence>
<dbReference type="SUPFAM" id="SSF56112">
    <property type="entry name" value="Protein kinase-like (PK-like)"/>
    <property type="match status" value="1"/>
</dbReference>
<dbReference type="InterPro" id="IPR018097">
    <property type="entry name" value="EGF_Ca-bd_CS"/>
</dbReference>
<dbReference type="GO" id="GO:0004674">
    <property type="term" value="F:protein serine/threonine kinase activity"/>
    <property type="evidence" value="ECO:0007669"/>
    <property type="project" value="UniProtKB-KW"/>
</dbReference>
<evidence type="ECO:0000256" key="4">
    <source>
        <dbReference type="ARBA" id="ARBA00022679"/>
    </source>
</evidence>
<dbReference type="Gene3D" id="3.30.200.20">
    <property type="entry name" value="Phosphorylase Kinase, domain 1"/>
    <property type="match status" value="1"/>
</dbReference>
<keyword evidence="8" id="KW-0418">Kinase</keyword>
<evidence type="ECO:0000256" key="12">
    <source>
        <dbReference type="ARBA" id="ARBA00047558"/>
    </source>
</evidence>
<keyword evidence="11" id="KW-0325">Glycoprotein</keyword>
<dbReference type="InterPro" id="IPR000719">
    <property type="entry name" value="Prot_kinase_dom"/>
</dbReference>
<dbReference type="AlphaFoldDB" id="A0AAD4JMF6"/>
<evidence type="ECO:0000259" key="19">
    <source>
        <dbReference type="PROSITE" id="PS50026"/>
    </source>
</evidence>
<dbReference type="PROSITE" id="PS50026">
    <property type="entry name" value="EGF_3"/>
    <property type="match status" value="1"/>
</dbReference>
<evidence type="ECO:0000256" key="9">
    <source>
        <dbReference type="ARBA" id="ARBA00022840"/>
    </source>
</evidence>
<dbReference type="SUPFAM" id="SSF57196">
    <property type="entry name" value="EGF/Laminin"/>
    <property type="match status" value="1"/>
</dbReference>
<evidence type="ECO:0000256" key="6">
    <source>
        <dbReference type="ARBA" id="ARBA00022737"/>
    </source>
</evidence>
<keyword evidence="16" id="KW-0812">Transmembrane</keyword>
<dbReference type="FunFam" id="1.10.510.10:FF:000084">
    <property type="entry name" value="Wall-associated receptor kinase 2"/>
    <property type="match status" value="1"/>
</dbReference>
<proteinExistence type="predicted"/>
<evidence type="ECO:0000256" key="3">
    <source>
        <dbReference type="ARBA" id="ARBA00022536"/>
    </source>
</evidence>
<keyword evidence="16" id="KW-1133">Transmembrane helix</keyword>
<feature type="binding site" evidence="15">
    <location>
        <position position="451"/>
    </location>
    <ligand>
        <name>ATP</name>
        <dbReference type="ChEBI" id="CHEBI:30616"/>
    </ligand>
</feature>
<evidence type="ECO:0000256" key="15">
    <source>
        <dbReference type="PROSITE-ProRule" id="PRU10141"/>
    </source>
</evidence>
<dbReference type="Pfam" id="PF13947">
    <property type="entry name" value="GUB_WAK_bind"/>
    <property type="match status" value="1"/>
</dbReference>
<keyword evidence="2" id="KW-0723">Serine/threonine-protein kinase</keyword>
<dbReference type="PROSITE" id="PS00010">
    <property type="entry name" value="ASX_HYDROXYL"/>
    <property type="match status" value="1"/>
</dbReference>
<keyword evidence="5 17" id="KW-0732">Signal</keyword>
<dbReference type="InterPro" id="IPR017441">
    <property type="entry name" value="Protein_kinase_ATP_BS"/>
</dbReference>
<keyword evidence="4" id="KW-0808">Transferase</keyword>
<keyword evidence="10" id="KW-1015">Disulfide bond</keyword>
<dbReference type="InterPro" id="IPR001881">
    <property type="entry name" value="EGF-like_Ca-bd_dom"/>
</dbReference>
<dbReference type="InterPro" id="IPR008271">
    <property type="entry name" value="Ser/Thr_kinase_AS"/>
</dbReference>
<name>A0AAD4JMF6_PERFH</name>
<sequence length="754" mass="83192">MRRMLGFISLAAILILANATSASNNFTIAKPGCPDRCGNVSIPYPFGTREGCYLNGDFFLNCRRTPEGDTLPFWHNTEDIDVKSISLISGQLTVTQYIAYDCRDRNGTSVDYASPWINLAPLTVSNTANKFVAVGCDTTAYVYGERLDDRVYDTGCIATCSGPDDLEKGVCSGLGCCQTSIPKNVRTVQIYMSSYYDYVNVSNFSACGYAFLVEGSAFTFSPENITNLRNVSYLPLVADWAIGNGTCAEAMADHNYACRSVNSECYDPDNGLGYRCNCTQGYRGNPYLDAGCQDIDECQDASLNMCAKPEYCVNTNGSFHCVCPQDYHGDAKRDGQGCIHIGSQSPAFRLAAGISLGIIVLLLSAFGFYIVLQSRRLIKLRRLYFHQNGGMLLQEKLRGKEKSPDMAKIYTEFELNKATNNFHNSMIIGQGGYGTVYKAFLPGSGHVAIKKAKQVPKQIDQFTNEVIVLSQIKHKNVVKLLGCCLETEVPLLVYEFVSNGTLSEHVHDKSKALTLSWEMRLRIATEVAGVLSYLHSDAASTPIIHRDVKCANILLDHDFTAKVSDFGASRLIPLDPTELSTMVQGTLGYLDPEYMQTNQLNEKSDVYSFGVVLAELLTGLKALSYARPEEERNLANLFVMKRDQLFQILEDTVVREGTKEELMKVGVLARSCLKVRGDERPSMKEVAMELEGLRVGGKHSWIRTEHVEEDKESLLGKGFDGFVNGGSGNSSSVGFDSLRDHIILPAMVGDNIWK</sequence>
<dbReference type="Gene3D" id="1.10.510.10">
    <property type="entry name" value="Transferase(Phosphotransferase) domain 1"/>
    <property type="match status" value="1"/>
</dbReference>
<accession>A0AAD4JMF6</accession>
<dbReference type="FunFam" id="3.30.200.20:FF:001380">
    <property type="entry name" value="Protein kinase superfamily protein"/>
    <property type="match status" value="1"/>
</dbReference>
<dbReference type="SMART" id="SM00181">
    <property type="entry name" value="EGF"/>
    <property type="match status" value="2"/>
</dbReference>
<dbReference type="Gene3D" id="2.10.25.10">
    <property type="entry name" value="Laminin"/>
    <property type="match status" value="1"/>
</dbReference>
<dbReference type="InterPro" id="IPR045274">
    <property type="entry name" value="WAK-like"/>
</dbReference>
<dbReference type="PROSITE" id="PS01187">
    <property type="entry name" value="EGF_CA"/>
    <property type="match status" value="1"/>
</dbReference>
<evidence type="ECO:0000256" key="2">
    <source>
        <dbReference type="ARBA" id="ARBA00022527"/>
    </source>
</evidence>
<dbReference type="FunFam" id="2.10.25.10:FF:000038">
    <property type="entry name" value="Fibrillin 2"/>
    <property type="match status" value="1"/>
</dbReference>
<dbReference type="PANTHER" id="PTHR27005">
    <property type="entry name" value="WALL-ASSOCIATED RECEPTOR KINASE-LIKE 21"/>
    <property type="match status" value="1"/>
</dbReference>
<keyword evidence="3 14" id="KW-0245">EGF-like domain</keyword>
<gene>
    <name evidence="20" type="ORF">C2S53_002176</name>
</gene>
<dbReference type="InterPro" id="IPR000742">
    <property type="entry name" value="EGF"/>
</dbReference>
<comment type="caution">
    <text evidence="20">The sequence shown here is derived from an EMBL/GenBank/DDBJ whole genome shotgun (WGS) entry which is preliminary data.</text>
</comment>
<evidence type="ECO:0000256" key="5">
    <source>
        <dbReference type="ARBA" id="ARBA00022729"/>
    </source>
</evidence>
<comment type="catalytic activity">
    <reaction evidence="12">
        <text>L-seryl-[protein] + ATP = O-phospho-L-seryl-[protein] + ADP + H(+)</text>
        <dbReference type="Rhea" id="RHEA:17989"/>
        <dbReference type="Rhea" id="RHEA-COMP:9863"/>
        <dbReference type="Rhea" id="RHEA-COMP:11604"/>
        <dbReference type="ChEBI" id="CHEBI:15378"/>
        <dbReference type="ChEBI" id="CHEBI:29999"/>
        <dbReference type="ChEBI" id="CHEBI:30616"/>
        <dbReference type="ChEBI" id="CHEBI:83421"/>
        <dbReference type="ChEBI" id="CHEBI:456216"/>
    </reaction>
</comment>
<feature type="domain" description="Protein kinase" evidence="18">
    <location>
        <begin position="422"/>
        <end position="702"/>
    </location>
</feature>
<keyword evidence="9 15" id="KW-0067">ATP-binding</keyword>
<dbReference type="GO" id="GO:0005509">
    <property type="term" value="F:calcium ion binding"/>
    <property type="evidence" value="ECO:0007669"/>
    <property type="project" value="InterPro"/>
</dbReference>
<dbReference type="PROSITE" id="PS50011">
    <property type="entry name" value="PROTEIN_KINASE_DOM"/>
    <property type="match status" value="1"/>
</dbReference>
<dbReference type="GO" id="GO:0005886">
    <property type="term" value="C:plasma membrane"/>
    <property type="evidence" value="ECO:0007669"/>
    <property type="project" value="TreeGrafter"/>
</dbReference>
<dbReference type="InterPro" id="IPR001245">
    <property type="entry name" value="Ser-Thr/Tyr_kinase_cat_dom"/>
</dbReference>
<organism evidence="20 21">
    <name type="scientific">Perilla frutescens var. hirtella</name>
    <name type="common">Perilla citriodora</name>
    <name type="synonym">Perilla setoyensis</name>
    <dbReference type="NCBI Taxonomy" id="608512"/>
    <lineage>
        <taxon>Eukaryota</taxon>
        <taxon>Viridiplantae</taxon>
        <taxon>Streptophyta</taxon>
        <taxon>Embryophyta</taxon>
        <taxon>Tracheophyta</taxon>
        <taxon>Spermatophyta</taxon>
        <taxon>Magnoliopsida</taxon>
        <taxon>eudicotyledons</taxon>
        <taxon>Gunneridae</taxon>
        <taxon>Pentapetalae</taxon>
        <taxon>asterids</taxon>
        <taxon>lamiids</taxon>
        <taxon>Lamiales</taxon>
        <taxon>Lamiaceae</taxon>
        <taxon>Nepetoideae</taxon>
        <taxon>Elsholtzieae</taxon>
        <taxon>Perilla</taxon>
    </lineage>
</organism>
<dbReference type="SMART" id="SM00179">
    <property type="entry name" value="EGF_CA"/>
    <property type="match status" value="1"/>
</dbReference>
<evidence type="ECO:0000256" key="13">
    <source>
        <dbReference type="ARBA" id="ARBA00047951"/>
    </source>
</evidence>
<dbReference type="CDD" id="cd00054">
    <property type="entry name" value="EGF_CA"/>
    <property type="match status" value="1"/>
</dbReference>
<evidence type="ECO:0000313" key="21">
    <source>
        <dbReference type="Proteomes" id="UP001190926"/>
    </source>
</evidence>
<dbReference type="Proteomes" id="UP001190926">
    <property type="component" value="Unassembled WGS sequence"/>
</dbReference>
<keyword evidence="6" id="KW-0677">Repeat</keyword>
<comment type="catalytic activity">
    <reaction evidence="13">
        <text>L-threonyl-[protein] + ATP = O-phospho-L-threonyl-[protein] + ADP + H(+)</text>
        <dbReference type="Rhea" id="RHEA:46608"/>
        <dbReference type="Rhea" id="RHEA-COMP:11060"/>
        <dbReference type="Rhea" id="RHEA-COMP:11605"/>
        <dbReference type="ChEBI" id="CHEBI:15378"/>
        <dbReference type="ChEBI" id="CHEBI:30013"/>
        <dbReference type="ChEBI" id="CHEBI:30616"/>
        <dbReference type="ChEBI" id="CHEBI:61977"/>
        <dbReference type="ChEBI" id="CHEBI:456216"/>
    </reaction>
</comment>
<dbReference type="GO" id="GO:0030247">
    <property type="term" value="F:polysaccharide binding"/>
    <property type="evidence" value="ECO:0007669"/>
    <property type="project" value="InterPro"/>
</dbReference>
<keyword evidence="16" id="KW-0472">Membrane</keyword>
<feature type="signal peptide" evidence="17">
    <location>
        <begin position="1"/>
        <end position="22"/>
    </location>
</feature>
<keyword evidence="21" id="KW-1185">Reference proteome</keyword>
<dbReference type="GO" id="GO:0007166">
    <property type="term" value="P:cell surface receptor signaling pathway"/>
    <property type="evidence" value="ECO:0007669"/>
    <property type="project" value="InterPro"/>
</dbReference>
<evidence type="ECO:0000256" key="11">
    <source>
        <dbReference type="ARBA" id="ARBA00023180"/>
    </source>
</evidence>
<feature type="transmembrane region" description="Helical" evidence="16">
    <location>
        <begin position="350"/>
        <end position="372"/>
    </location>
</feature>
<dbReference type="PROSITE" id="PS00108">
    <property type="entry name" value="PROTEIN_KINASE_ST"/>
    <property type="match status" value="1"/>
</dbReference>
<comment type="caution">
    <text evidence="14">Lacks conserved residue(s) required for the propagation of feature annotation.</text>
</comment>
<dbReference type="CDD" id="cd14066">
    <property type="entry name" value="STKc_IRAK"/>
    <property type="match status" value="1"/>
</dbReference>
<evidence type="ECO:0000256" key="17">
    <source>
        <dbReference type="SAM" id="SignalP"/>
    </source>
</evidence>
<dbReference type="PANTHER" id="PTHR27005:SF315">
    <property type="entry name" value="PROTEIN KINASE DOMAIN-CONTAINING PROTEIN"/>
    <property type="match status" value="1"/>
</dbReference>
<dbReference type="PROSITE" id="PS00107">
    <property type="entry name" value="PROTEIN_KINASE_ATP"/>
    <property type="match status" value="1"/>
</dbReference>
<feature type="chain" id="PRO_5042084272" evidence="17">
    <location>
        <begin position="23"/>
        <end position="754"/>
    </location>
</feature>
<dbReference type="Pfam" id="PF07645">
    <property type="entry name" value="EGF_CA"/>
    <property type="match status" value="1"/>
</dbReference>
<keyword evidence="7 15" id="KW-0547">Nucleotide-binding</keyword>
<dbReference type="InterPro" id="IPR000152">
    <property type="entry name" value="EGF-type_Asp/Asn_hydroxyl_site"/>
</dbReference>
<dbReference type="Pfam" id="PF07714">
    <property type="entry name" value="PK_Tyr_Ser-Thr"/>
    <property type="match status" value="1"/>
</dbReference>
<dbReference type="InterPro" id="IPR025287">
    <property type="entry name" value="WAK_GUB"/>
</dbReference>
<evidence type="ECO:0000313" key="20">
    <source>
        <dbReference type="EMBL" id="KAH6836014.1"/>
    </source>
</evidence>
<feature type="domain" description="EGF-like" evidence="19">
    <location>
        <begin position="294"/>
        <end position="330"/>
    </location>
</feature>
<dbReference type="InterPro" id="IPR049883">
    <property type="entry name" value="NOTCH1_EGF-like"/>
</dbReference>
<protein>
    <submittedName>
        <fullName evidence="20">Uncharacterized protein</fullName>
    </submittedName>
</protein>
<evidence type="ECO:0000256" key="7">
    <source>
        <dbReference type="ARBA" id="ARBA00022741"/>
    </source>
</evidence>
<evidence type="ECO:0000256" key="14">
    <source>
        <dbReference type="PROSITE-ProRule" id="PRU00076"/>
    </source>
</evidence>
<dbReference type="SMART" id="SM00220">
    <property type="entry name" value="S_TKc"/>
    <property type="match status" value="1"/>
</dbReference>
<evidence type="ECO:0000256" key="1">
    <source>
        <dbReference type="ARBA" id="ARBA00004479"/>
    </source>
</evidence>
<evidence type="ECO:0000256" key="8">
    <source>
        <dbReference type="ARBA" id="ARBA00022777"/>
    </source>
</evidence>
<dbReference type="GO" id="GO:0005524">
    <property type="term" value="F:ATP binding"/>
    <property type="evidence" value="ECO:0007669"/>
    <property type="project" value="UniProtKB-UniRule"/>
</dbReference>